<feature type="domain" description="Polyphosphate kinase-2-related" evidence="2">
    <location>
        <begin position="37"/>
        <end position="270"/>
    </location>
</feature>
<dbReference type="GO" id="GO:0016301">
    <property type="term" value="F:kinase activity"/>
    <property type="evidence" value="ECO:0007669"/>
    <property type="project" value="UniProtKB-KW"/>
</dbReference>
<dbReference type="Proteomes" id="UP000561066">
    <property type="component" value="Unassembled WGS sequence"/>
</dbReference>
<comment type="caution">
    <text evidence="3">The sequence shown here is derived from an EMBL/GenBank/DDBJ whole genome shotgun (WGS) entry which is preliminary data.</text>
</comment>
<dbReference type="EMBL" id="JABEQH010000006">
    <property type="protein sequence ID" value="MBB2175433.1"/>
    <property type="molecule type" value="Genomic_DNA"/>
</dbReference>
<evidence type="ECO:0000313" key="3">
    <source>
        <dbReference type="EMBL" id="MBB2175433.1"/>
    </source>
</evidence>
<feature type="region of interest" description="Disordered" evidence="1">
    <location>
        <begin position="295"/>
        <end position="316"/>
    </location>
</feature>
<keyword evidence="3" id="KW-0808">Transferase</keyword>
<dbReference type="Pfam" id="PF03976">
    <property type="entry name" value="PPK2"/>
    <property type="match status" value="1"/>
</dbReference>
<dbReference type="GO" id="GO:0006797">
    <property type="term" value="P:polyphosphate metabolic process"/>
    <property type="evidence" value="ECO:0007669"/>
    <property type="project" value="InterPro"/>
</dbReference>
<dbReference type="SUPFAM" id="SSF52540">
    <property type="entry name" value="P-loop containing nucleoside triphosphate hydrolases"/>
    <property type="match status" value="1"/>
</dbReference>
<dbReference type="NCBIfam" id="TIGR03709">
    <property type="entry name" value="PPK2_rel_1"/>
    <property type="match status" value="1"/>
</dbReference>
<dbReference type="PANTHER" id="PTHR34383:SF3">
    <property type="entry name" value="POLYPHOSPHATE:AMP PHOSPHOTRANSFERASE"/>
    <property type="match status" value="1"/>
</dbReference>
<reference evidence="3 4" key="1">
    <citation type="submission" date="2020-04" db="EMBL/GenBank/DDBJ databases">
        <title>Description of novel Gluconacetobacter.</title>
        <authorList>
            <person name="Sombolestani A."/>
        </authorList>
    </citation>
    <scope>NUCLEOTIDE SEQUENCE [LARGE SCALE GENOMIC DNA]</scope>
    <source>
        <strain evidence="3 4">LMG 21312</strain>
    </source>
</reference>
<evidence type="ECO:0000313" key="4">
    <source>
        <dbReference type="Proteomes" id="UP000561066"/>
    </source>
</evidence>
<evidence type="ECO:0000256" key="1">
    <source>
        <dbReference type="SAM" id="MobiDB-lite"/>
    </source>
</evidence>
<gene>
    <name evidence="3" type="ORF">HLH21_05755</name>
</gene>
<protein>
    <submittedName>
        <fullName evidence="3">Polyphosphate kinase 2 family protein</fullName>
    </submittedName>
</protein>
<dbReference type="InterPro" id="IPR022488">
    <property type="entry name" value="PPK2-related"/>
</dbReference>
<dbReference type="GO" id="GO:0016776">
    <property type="term" value="F:phosphotransferase activity, phosphate group as acceptor"/>
    <property type="evidence" value="ECO:0007669"/>
    <property type="project" value="InterPro"/>
</dbReference>
<evidence type="ECO:0000259" key="2">
    <source>
        <dbReference type="Pfam" id="PF03976"/>
    </source>
</evidence>
<keyword evidence="3" id="KW-0418">Kinase</keyword>
<dbReference type="InterPro" id="IPR022300">
    <property type="entry name" value="PPK2-rel_1"/>
</dbReference>
<dbReference type="PANTHER" id="PTHR34383">
    <property type="entry name" value="POLYPHOSPHATE:AMP PHOSPHOTRANSFERASE-RELATED"/>
    <property type="match status" value="1"/>
</dbReference>
<organism evidence="3 4">
    <name type="scientific">Gluconacetobacter johannae</name>
    <dbReference type="NCBI Taxonomy" id="112140"/>
    <lineage>
        <taxon>Bacteria</taxon>
        <taxon>Pseudomonadati</taxon>
        <taxon>Pseudomonadota</taxon>
        <taxon>Alphaproteobacteria</taxon>
        <taxon>Acetobacterales</taxon>
        <taxon>Acetobacteraceae</taxon>
        <taxon>Gluconacetobacter</taxon>
    </lineage>
</organism>
<dbReference type="Gene3D" id="3.40.50.300">
    <property type="entry name" value="P-loop containing nucleotide triphosphate hydrolases"/>
    <property type="match status" value="1"/>
</dbReference>
<sequence>MVAHADLRALLAHCRVENGEHFDPAHHPARTAIEGMSKADGKHLLRQGVKRLAELQGLLYANGTWSLLVALQAMDAGGKDGMIKHVMSGVNPQGVTVTSFKQPGPVELAHDYLWRVHLAAPSGGRIGIFNRSHYEEVLVTRVHPELLVRQKIPAALRTSAIWDERYRDIRHFEQYLSGQGTVVLKFFLNVSKEEQRKRFLQRIDEDDKHWKFSAGDARERDYWDAYQHAYHDAIRHTARPCAPWIVIPADRKWLARILVVETIIQALESLDMTIPDPAPDIVPQMDGIRAKLEAEAPKAGHRAHPHLADDIRKGTT</sequence>
<accession>A0A7W4J6K5</accession>
<feature type="compositionally biased region" description="Basic and acidic residues" evidence="1">
    <location>
        <begin position="306"/>
        <end position="316"/>
    </location>
</feature>
<name>A0A7W4J6K5_9PROT</name>
<dbReference type="AlphaFoldDB" id="A0A7W4J6K5"/>
<dbReference type="InterPro" id="IPR027417">
    <property type="entry name" value="P-loop_NTPase"/>
</dbReference>
<proteinExistence type="predicted"/>
<dbReference type="RefSeq" id="WP_182942207.1">
    <property type="nucleotide sequence ID" value="NZ_JABEQH010000006.1"/>
</dbReference>
<keyword evidence="4" id="KW-1185">Reference proteome</keyword>